<accession>A0A024TI09</accession>
<dbReference type="InterPro" id="IPR029026">
    <property type="entry name" value="tRNA_m1G_MTases_N"/>
</dbReference>
<reference evidence="4" key="1">
    <citation type="submission" date="2013-12" db="EMBL/GenBank/DDBJ databases">
        <title>The Genome Sequence of Aphanomyces invadans NJM9701.</title>
        <authorList>
            <consortium name="The Broad Institute Genomics Platform"/>
            <person name="Russ C."/>
            <person name="Tyler B."/>
            <person name="van West P."/>
            <person name="Dieguez-Uribeondo J."/>
            <person name="Young S.K."/>
            <person name="Zeng Q."/>
            <person name="Gargeya S."/>
            <person name="Fitzgerald M."/>
            <person name="Abouelleil A."/>
            <person name="Alvarado L."/>
            <person name="Chapman S.B."/>
            <person name="Gainer-Dewar J."/>
            <person name="Goldberg J."/>
            <person name="Griggs A."/>
            <person name="Gujja S."/>
            <person name="Hansen M."/>
            <person name="Howarth C."/>
            <person name="Imamovic A."/>
            <person name="Ireland A."/>
            <person name="Larimer J."/>
            <person name="McCowan C."/>
            <person name="Murphy C."/>
            <person name="Pearson M."/>
            <person name="Poon T.W."/>
            <person name="Priest M."/>
            <person name="Roberts A."/>
            <person name="Saif S."/>
            <person name="Shea T."/>
            <person name="Sykes S."/>
            <person name="Wortman J."/>
            <person name="Nusbaum C."/>
            <person name="Birren B."/>
        </authorList>
    </citation>
    <scope>NUCLEOTIDE SEQUENCE [LARGE SCALE GENOMIC DNA]</scope>
    <source>
        <strain evidence="4">NJM9701</strain>
    </source>
</reference>
<dbReference type="PANTHER" id="PTHR43191">
    <property type="entry name" value="RRNA METHYLTRANSFERASE 3"/>
    <property type="match status" value="1"/>
</dbReference>
<organism evidence="4">
    <name type="scientific">Aphanomyces invadans</name>
    <dbReference type="NCBI Taxonomy" id="157072"/>
    <lineage>
        <taxon>Eukaryota</taxon>
        <taxon>Sar</taxon>
        <taxon>Stramenopiles</taxon>
        <taxon>Oomycota</taxon>
        <taxon>Saprolegniomycetes</taxon>
        <taxon>Saprolegniales</taxon>
        <taxon>Verrucalvaceae</taxon>
        <taxon>Aphanomyces</taxon>
    </lineage>
</organism>
<dbReference type="GO" id="GO:0032259">
    <property type="term" value="P:methylation"/>
    <property type="evidence" value="ECO:0007669"/>
    <property type="project" value="UniProtKB-KW"/>
</dbReference>
<name>A0A024TI09_9STRA</name>
<gene>
    <name evidence="4" type="ORF">H310_12464</name>
</gene>
<dbReference type="EMBL" id="KI913990">
    <property type="protein sequence ID" value="ETV93698.1"/>
    <property type="molecule type" value="Genomic_DNA"/>
</dbReference>
<evidence type="ECO:0000256" key="1">
    <source>
        <dbReference type="ARBA" id="ARBA00022603"/>
    </source>
</evidence>
<dbReference type="GeneID" id="20089514"/>
<dbReference type="VEuPathDB" id="FungiDB:H310_12464"/>
<dbReference type="RefSeq" id="XP_008877739.1">
    <property type="nucleotide sequence ID" value="XM_008879517.1"/>
</dbReference>
<sequence>MHTSAPPPPRPHEFYLIASNMMGRKNLGTFLRTGSAFGVKQVLVVGSDRFGTHGGHNAHKYVEVLTFHTCDEVYAYLKARNCRILGLHSSTTLKNMDTSMCLDKDAEFAPSTAFVLGNEGGDLSPEQRGICDGFIHLPHFKPRRQSPSTSLFEVDLTVQLGILLHRFTTWSGQYTERGIEDTSTRGKFALAERAPRHRTEHPTVTLGRQAKKEAVEAIMEDDLDLQLFGES</sequence>
<dbReference type="AlphaFoldDB" id="A0A024TI09"/>
<evidence type="ECO:0000256" key="2">
    <source>
        <dbReference type="ARBA" id="ARBA00022679"/>
    </source>
</evidence>
<dbReference type="InterPro" id="IPR029028">
    <property type="entry name" value="Alpha/beta_knot_MTases"/>
</dbReference>
<evidence type="ECO:0000313" key="4">
    <source>
        <dbReference type="EMBL" id="ETV93698.1"/>
    </source>
</evidence>
<dbReference type="GO" id="GO:0008173">
    <property type="term" value="F:RNA methyltransferase activity"/>
    <property type="evidence" value="ECO:0007669"/>
    <property type="project" value="InterPro"/>
</dbReference>
<dbReference type="GO" id="GO:0003723">
    <property type="term" value="F:RNA binding"/>
    <property type="evidence" value="ECO:0007669"/>
    <property type="project" value="InterPro"/>
</dbReference>
<dbReference type="InterPro" id="IPR001537">
    <property type="entry name" value="SpoU_MeTrfase"/>
</dbReference>
<dbReference type="GO" id="GO:0006396">
    <property type="term" value="P:RNA processing"/>
    <property type="evidence" value="ECO:0007669"/>
    <property type="project" value="InterPro"/>
</dbReference>
<proteinExistence type="predicted"/>
<dbReference type="Gene3D" id="3.40.1280.10">
    <property type="match status" value="1"/>
</dbReference>
<dbReference type="SUPFAM" id="SSF75217">
    <property type="entry name" value="alpha/beta knot"/>
    <property type="match status" value="1"/>
</dbReference>
<dbReference type="PANTHER" id="PTHR43191:SF7">
    <property type="entry name" value="OBP33PEP LIKE PROTEIN"/>
    <property type="match status" value="1"/>
</dbReference>
<keyword evidence="2" id="KW-0808">Transferase</keyword>
<dbReference type="Pfam" id="PF00588">
    <property type="entry name" value="SpoU_methylase"/>
    <property type="match status" value="1"/>
</dbReference>
<protein>
    <recommendedName>
        <fullName evidence="3">tRNA/rRNA methyltransferase SpoU type domain-containing protein</fullName>
    </recommendedName>
</protein>
<dbReference type="STRING" id="157072.A0A024TI09"/>
<dbReference type="eggNOG" id="KOG0838">
    <property type="taxonomic scope" value="Eukaryota"/>
</dbReference>
<evidence type="ECO:0000259" key="3">
    <source>
        <dbReference type="Pfam" id="PF00588"/>
    </source>
</evidence>
<dbReference type="OrthoDB" id="270651at2759"/>
<feature type="domain" description="tRNA/rRNA methyltransferase SpoU type" evidence="3">
    <location>
        <begin position="14"/>
        <end position="139"/>
    </location>
</feature>
<dbReference type="InterPro" id="IPR051259">
    <property type="entry name" value="rRNA_Methyltransferase"/>
</dbReference>
<keyword evidence="1" id="KW-0489">Methyltransferase</keyword>